<dbReference type="AlphaFoldDB" id="A0A183PIV3"/>
<feature type="region of interest" description="Disordered" evidence="5">
    <location>
        <begin position="126"/>
        <end position="162"/>
    </location>
</feature>
<proteinExistence type="predicted"/>
<gene>
    <name evidence="6" type="ORF">SMTD_LOCUS14289</name>
</gene>
<dbReference type="PANTHER" id="PTHR12953">
    <property type="entry name" value="MEMBRANE PROTEIN CH1 RELATED"/>
    <property type="match status" value="1"/>
</dbReference>
<evidence type="ECO:0000256" key="3">
    <source>
        <dbReference type="ARBA" id="ARBA00022989"/>
    </source>
</evidence>
<reference evidence="6 7" key="1">
    <citation type="submission" date="2018-11" db="EMBL/GenBank/DDBJ databases">
        <authorList>
            <consortium name="Pathogen Informatics"/>
        </authorList>
    </citation>
    <scope>NUCLEOTIDE SEQUENCE [LARGE SCALE GENOMIC DNA]</scope>
    <source>
        <strain>Denwood</strain>
        <strain evidence="7">Zambia</strain>
    </source>
</reference>
<comment type="subcellular location">
    <subcellularLocation>
        <location evidence="1">Membrane</location>
    </subcellularLocation>
</comment>
<evidence type="ECO:0000256" key="2">
    <source>
        <dbReference type="ARBA" id="ARBA00022692"/>
    </source>
</evidence>
<dbReference type="EMBL" id="UZAL01034474">
    <property type="protein sequence ID" value="VDP65463.1"/>
    <property type="molecule type" value="Genomic_DNA"/>
</dbReference>
<dbReference type="GO" id="GO:0005737">
    <property type="term" value="C:cytoplasm"/>
    <property type="evidence" value="ECO:0007669"/>
    <property type="project" value="TreeGrafter"/>
</dbReference>
<feature type="compositionally biased region" description="Low complexity" evidence="5">
    <location>
        <begin position="128"/>
        <end position="147"/>
    </location>
</feature>
<protein>
    <submittedName>
        <fullName evidence="6">Uncharacterized protein</fullName>
    </submittedName>
</protein>
<sequence length="240" mass="27482">CLGNIACVFWDHRICDSEVRRRVLGNDGQSVGEVVNHHQLKWLGHVLRIPEHRLPRRSMLTSVEDGWNKCFKLPSFLLSTKYSELSTSSFKSPVIPDLIDSTDNNINEKMFIENYPHSADMIIQSRNSKSSKSLKSSSSLSSSTSSIKSHKINRPHSHNEGLVVPAALGGSHRSTAYMRLNNRVRIIERNVSVSMRYLEELSQSYRRQMERLARSFNLTYAWLKVTAHSAEERDRQQQVS</sequence>
<feature type="non-terminal residue" evidence="6">
    <location>
        <position position="1"/>
    </location>
</feature>
<keyword evidence="7" id="KW-1185">Reference proteome</keyword>
<evidence type="ECO:0000313" key="7">
    <source>
        <dbReference type="Proteomes" id="UP000269396"/>
    </source>
</evidence>
<dbReference type="STRING" id="31246.A0A183PIV3"/>
<name>A0A183PIV3_9TREM</name>
<organism evidence="6 7">
    <name type="scientific">Schistosoma mattheei</name>
    <dbReference type="NCBI Taxonomy" id="31246"/>
    <lineage>
        <taxon>Eukaryota</taxon>
        <taxon>Metazoa</taxon>
        <taxon>Spiralia</taxon>
        <taxon>Lophotrochozoa</taxon>
        <taxon>Platyhelminthes</taxon>
        <taxon>Trematoda</taxon>
        <taxon>Digenea</taxon>
        <taxon>Strigeidida</taxon>
        <taxon>Schistosomatoidea</taxon>
        <taxon>Schistosomatidae</taxon>
        <taxon>Schistosoma</taxon>
    </lineage>
</organism>
<dbReference type="GO" id="GO:0016020">
    <property type="term" value="C:membrane"/>
    <property type="evidence" value="ECO:0007669"/>
    <property type="project" value="UniProtKB-SubCell"/>
</dbReference>
<dbReference type="GO" id="GO:0034975">
    <property type="term" value="P:protein folding in endoplasmic reticulum"/>
    <property type="evidence" value="ECO:0007669"/>
    <property type="project" value="TreeGrafter"/>
</dbReference>
<evidence type="ECO:0000256" key="4">
    <source>
        <dbReference type="ARBA" id="ARBA00023136"/>
    </source>
</evidence>
<dbReference type="PANTHER" id="PTHR12953:SF0">
    <property type="entry name" value="SUN DOMAIN-CONTAINING OSSIFICATION FACTOR"/>
    <property type="match status" value="1"/>
</dbReference>
<keyword evidence="3" id="KW-1133">Transmembrane helix</keyword>
<evidence type="ECO:0000256" key="5">
    <source>
        <dbReference type="SAM" id="MobiDB-lite"/>
    </source>
</evidence>
<keyword evidence="4" id="KW-0472">Membrane</keyword>
<dbReference type="InterPro" id="IPR045120">
    <property type="entry name" value="Suco/Slp1-like"/>
</dbReference>
<keyword evidence="2" id="KW-0812">Transmembrane</keyword>
<evidence type="ECO:0000313" key="6">
    <source>
        <dbReference type="EMBL" id="VDP65463.1"/>
    </source>
</evidence>
<evidence type="ECO:0000256" key="1">
    <source>
        <dbReference type="ARBA" id="ARBA00004370"/>
    </source>
</evidence>
<accession>A0A183PIV3</accession>
<dbReference type="Proteomes" id="UP000269396">
    <property type="component" value="Unassembled WGS sequence"/>
</dbReference>